<dbReference type="SMART" id="SM00228">
    <property type="entry name" value="PDZ"/>
    <property type="match status" value="1"/>
</dbReference>
<dbReference type="RefSeq" id="XP_058987073.1">
    <property type="nucleotide sequence ID" value="XM_059131090.1"/>
</dbReference>
<evidence type="ECO:0000259" key="5">
    <source>
        <dbReference type="PROSITE" id="PS50106"/>
    </source>
</evidence>
<dbReference type="GeneID" id="101896048"/>
<feature type="domain" description="PDZ" evidence="5">
    <location>
        <begin position="54"/>
        <end position="124"/>
    </location>
</feature>
<reference evidence="7 8" key="1">
    <citation type="submission" date="2025-05" db="UniProtKB">
        <authorList>
            <consortium name="RefSeq"/>
        </authorList>
    </citation>
    <scope>IDENTIFICATION</scope>
    <source>
        <strain evidence="7 8">Aabys</strain>
        <tissue evidence="7 8">Whole body</tissue>
    </source>
</reference>
<feature type="region of interest" description="Disordered" evidence="4">
    <location>
        <begin position="225"/>
        <end position="371"/>
    </location>
</feature>
<dbReference type="InterPro" id="IPR001478">
    <property type="entry name" value="PDZ"/>
</dbReference>
<evidence type="ECO:0000313" key="7">
    <source>
        <dbReference type="RefSeq" id="XP_058987072.1"/>
    </source>
</evidence>
<protein>
    <submittedName>
        <fullName evidence="7 8">Uncharacterized protein DDB_G0283697 isoform X1</fullName>
    </submittedName>
</protein>
<evidence type="ECO:0000313" key="8">
    <source>
        <dbReference type="RefSeq" id="XP_058987073.1"/>
    </source>
</evidence>
<dbReference type="Proteomes" id="UP001652621">
    <property type="component" value="Unplaced"/>
</dbReference>
<feature type="compositionally biased region" description="Acidic residues" evidence="4">
    <location>
        <begin position="358"/>
        <end position="371"/>
    </location>
</feature>
<accession>A0ABM3VMQ4</accession>
<feature type="compositionally biased region" description="Acidic residues" evidence="4">
    <location>
        <begin position="313"/>
        <end position="326"/>
    </location>
</feature>
<feature type="compositionally biased region" description="Basic residues" evidence="4">
    <location>
        <begin position="272"/>
        <end position="285"/>
    </location>
</feature>
<feature type="region of interest" description="Disordered" evidence="4">
    <location>
        <begin position="430"/>
        <end position="449"/>
    </location>
</feature>
<dbReference type="RefSeq" id="XP_058987072.1">
    <property type="nucleotide sequence ID" value="XM_059131089.1"/>
</dbReference>
<feature type="compositionally biased region" description="Basic residues" evidence="4">
    <location>
        <begin position="245"/>
        <end position="255"/>
    </location>
</feature>
<keyword evidence="3" id="KW-0479">Metal-binding</keyword>
<gene>
    <name evidence="7 8" type="primary">LOC101896048</name>
</gene>
<sequence length="517" mass="58009">MPEPNFLSMYSFGHEAPKKKPIIHVSCGIGDTDGFPAFDVDSDAYAVKDDSKWGFLITGGAEFHMPLTVFQVTPDGLADKGGIRLGDIILQINEEDVTGLSLAQAHDKIDASGKKIHFLVKSMEEDPMEEFEIGEEKSIVLRVPKPVPPPPGASIEARLRAMQRKLSEIAEIPKILSSTLATVSQTFEKLNLTGMPPNPNYTAGDIYQQHLQRRKLSYDEDAFDYELSDGGNSEIDEEDEEQVEKKKKTKKKLHAAGHDDNDEFNAKEAYQRLKKHIAARRRRKSKEITPESDYASENNYSLKDERRARKGSDEEDVDDDEDDDGDGDKTISSDNTCEEFNMKCFLTPGGHDPNANGTDDEIDDEDDDDEDDFLTATFTWNLSNKSKLHNSSKDSSTHSDNPSIDSCVSSDEDGPSREKERNLIATLKQHEASVNNAHEQVEESTSKQPKLDKFWPWADREKIIYKQSTCHLVPKKPLGLIEQRIQLLAKRNLLEHLGPNNNNNVSNSSSNNIKCNK</sequence>
<evidence type="ECO:0000256" key="4">
    <source>
        <dbReference type="SAM" id="MobiDB-lite"/>
    </source>
</evidence>
<proteinExistence type="predicted"/>
<feature type="compositionally biased region" description="Basic and acidic residues" evidence="4">
    <location>
        <begin position="302"/>
        <end position="312"/>
    </location>
</feature>
<dbReference type="PANTHER" id="PTHR24214:SF38">
    <property type="entry name" value="PDZ AND LIM DOMAIN PROTEIN ZASP-RELATED"/>
    <property type="match status" value="1"/>
</dbReference>
<feature type="compositionally biased region" description="Polar residues" evidence="4">
    <location>
        <begin position="398"/>
        <end position="409"/>
    </location>
</feature>
<evidence type="ECO:0000256" key="1">
    <source>
        <dbReference type="ARBA" id="ARBA00004496"/>
    </source>
</evidence>
<evidence type="ECO:0000256" key="2">
    <source>
        <dbReference type="ARBA" id="ARBA00022490"/>
    </source>
</evidence>
<feature type="compositionally biased region" description="Basic and acidic residues" evidence="4">
    <location>
        <begin position="256"/>
        <end position="271"/>
    </location>
</feature>
<feature type="compositionally biased region" description="Basic and acidic residues" evidence="4">
    <location>
        <begin position="439"/>
        <end position="449"/>
    </location>
</feature>
<keyword evidence="2" id="KW-0963">Cytoplasm</keyword>
<keyword evidence="3" id="KW-0440">LIM domain</keyword>
<evidence type="ECO:0000313" key="6">
    <source>
        <dbReference type="Proteomes" id="UP001652621"/>
    </source>
</evidence>
<name>A0ABM3VMQ4_MUSDO</name>
<keyword evidence="6" id="KW-1185">Reference proteome</keyword>
<dbReference type="PANTHER" id="PTHR24214">
    <property type="entry name" value="PDZ AND LIM DOMAIN PROTEIN ZASP"/>
    <property type="match status" value="1"/>
</dbReference>
<organism evidence="6 8">
    <name type="scientific">Musca domestica</name>
    <name type="common">House fly</name>
    <dbReference type="NCBI Taxonomy" id="7370"/>
    <lineage>
        <taxon>Eukaryota</taxon>
        <taxon>Metazoa</taxon>
        <taxon>Ecdysozoa</taxon>
        <taxon>Arthropoda</taxon>
        <taxon>Hexapoda</taxon>
        <taxon>Insecta</taxon>
        <taxon>Pterygota</taxon>
        <taxon>Neoptera</taxon>
        <taxon>Endopterygota</taxon>
        <taxon>Diptera</taxon>
        <taxon>Brachycera</taxon>
        <taxon>Muscomorpha</taxon>
        <taxon>Muscoidea</taxon>
        <taxon>Muscidae</taxon>
        <taxon>Musca</taxon>
    </lineage>
</organism>
<feature type="region of interest" description="Disordered" evidence="4">
    <location>
        <begin position="496"/>
        <end position="517"/>
    </location>
</feature>
<keyword evidence="3" id="KW-0862">Zinc</keyword>
<comment type="subcellular location">
    <subcellularLocation>
        <location evidence="1">Cytoplasm</location>
    </subcellularLocation>
</comment>
<dbReference type="PROSITE" id="PS50106">
    <property type="entry name" value="PDZ"/>
    <property type="match status" value="1"/>
</dbReference>
<feature type="region of interest" description="Disordered" evidence="4">
    <location>
        <begin position="385"/>
        <end position="423"/>
    </location>
</feature>
<dbReference type="InterPro" id="IPR036034">
    <property type="entry name" value="PDZ_sf"/>
</dbReference>
<feature type="compositionally biased region" description="Low complexity" evidence="4">
    <location>
        <begin position="500"/>
        <end position="517"/>
    </location>
</feature>
<evidence type="ECO:0000256" key="3">
    <source>
        <dbReference type="ARBA" id="ARBA00023038"/>
    </source>
</evidence>
<dbReference type="Gene3D" id="2.30.42.10">
    <property type="match status" value="1"/>
</dbReference>
<dbReference type="InterPro" id="IPR050604">
    <property type="entry name" value="PDZ-LIM_domain"/>
</dbReference>
<dbReference type="Pfam" id="PF00595">
    <property type="entry name" value="PDZ"/>
    <property type="match status" value="1"/>
</dbReference>
<dbReference type="SUPFAM" id="SSF50156">
    <property type="entry name" value="PDZ domain-like"/>
    <property type="match status" value="1"/>
</dbReference>